<gene>
    <name evidence="2" type="ORF">AMON00008_LOCUS14035</name>
</gene>
<protein>
    <recommendedName>
        <fullName evidence="3">DUF4281 domain-containing protein</fullName>
    </recommendedName>
</protein>
<dbReference type="InterPro" id="IPR025461">
    <property type="entry name" value="ABA4-like"/>
</dbReference>
<name>A0A7S4Q739_9DINO</name>
<accession>A0A7S4Q739</accession>
<feature type="transmembrane region" description="Helical" evidence="1">
    <location>
        <begin position="205"/>
        <end position="226"/>
    </location>
</feature>
<organism evidence="2">
    <name type="scientific">Alexandrium monilatum</name>
    <dbReference type="NCBI Taxonomy" id="311494"/>
    <lineage>
        <taxon>Eukaryota</taxon>
        <taxon>Sar</taxon>
        <taxon>Alveolata</taxon>
        <taxon>Dinophyceae</taxon>
        <taxon>Gonyaulacales</taxon>
        <taxon>Pyrocystaceae</taxon>
        <taxon>Alexandrium</taxon>
    </lineage>
</organism>
<evidence type="ECO:0000256" key="1">
    <source>
        <dbReference type="SAM" id="Phobius"/>
    </source>
</evidence>
<dbReference type="AlphaFoldDB" id="A0A7S4Q739"/>
<feature type="transmembrane region" description="Helical" evidence="1">
    <location>
        <begin position="93"/>
        <end position="115"/>
    </location>
</feature>
<feature type="transmembrane region" description="Helical" evidence="1">
    <location>
        <begin position="127"/>
        <end position="147"/>
    </location>
</feature>
<evidence type="ECO:0000313" key="2">
    <source>
        <dbReference type="EMBL" id="CAE4574416.1"/>
    </source>
</evidence>
<reference evidence="2" key="1">
    <citation type="submission" date="2021-01" db="EMBL/GenBank/DDBJ databases">
        <authorList>
            <person name="Corre E."/>
            <person name="Pelletier E."/>
            <person name="Niang G."/>
            <person name="Scheremetjew M."/>
            <person name="Finn R."/>
            <person name="Kale V."/>
            <person name="Holt S."/>
            <person name="Cochrane G."/>
            <person name="Meng A."/>
            <person name="Brown T."/>
            <person name="Cohen L."/>
        </authorList>
    </citation>
    <scope>NUCLEOTIDE SEQUENCE</scope>
    <source>
        <strain evidence="2">CCMP3105</strain>
    </source>
</reference>
<keyword evidence="1" id="KW-1133">Transmembrane helix</keyword>
<keyword evidence="1" id="KW-0812">Transmembrane</keyword>
<proteinExistence type="predicted"/>
<sequence length="241" mass="25927">MRAPHCRRRCSVPHREQSGIGRRLVHLLLLVCAVCVVRESIHAFVGPPAGAGRRCALRARGRGPSQWPPGLAAGLLLQAPSAAAQTAGTPYELFGFSAAQLFPISNISLVTWLLLLFLPSWEHTKRVALVAPAIDALLYASATVFLASHPAPDAPPIDFGSLEGIATAFKNPDGVYAGWLHYCVFDPLVGLGEVLDSQQQKVPHWLVVPCLLLTLLFGPIGFLSYLTVRTVIISTRGEVSL</sequence>
<dbReference type="EMBL" id="HBNR01021088">
    <property type="protein sequence ID" value="CAE4574416.1"/>
    <property type="molecule type" value="Transcribed_RNA"/>
</dbReference>
<feature type="transmembrane region" description="Helical" evidence="1">
    <location>
        <begin position="24"/>
        <end position="45"/>
    </location>
</feature>
<evidence type="ECO:0008006" key="3">
    <source>
        <dbReference type="Google" id="ProtNLM"/>
    </source>
</evidence>
<dbReference type="Pfam" id="PF14108">
    <property type="entry name" value="ABA4-like"/>
    <property type="match status" value="1"/>
</dbReference>
<keyword evidence="1" id="KW-0472">Membrane</keyword>